<keyword evidence="2" id="KW-0732">Signal</keyword>
<gene>
    <name evidence="3" type="ORF">I5907_12145</name>
</gene>
<proteinExistence type="predicted"/>
<evidence type="ECO:0000256" key="1">
    <source>
        <dbReference type="SAM" id="MobiDB-lite"/>
    </source>
</evidence>
<dbReference type="EMBL" id="JADWYR010000002">
    <property type="protein sequence ID" value="MBG9376986.1"/>
    <property type="molecule type" value="Genomic_DNA"/>
</dbReference>
<protein>
    <submittedName>
        <fullName evidence="3">PorV/PorQ family protein</fullName>
    </submittedName>
</protein>
<dbReference type="AlphaFoldDB" id="A0A931E7V0"/>
<name>A0A931E7V0_9BACT</name>
<accession>A0A931E7V0</accession>
<evidence type="ECO:0000313" key="4">
    <source>
        <dbReference type="Proteomes" id="UP000628448"/>
    </source>
</evidence>
<feature type="compositionally biased region" description="Basic and acidic residues" evidence="1">
    <location>
        <begin position="368"/>
        <end position="377"/>
    </location>
</feature>
<evidence type="ECO:0000256" key="2">
    <source>
        <dbReference type="SAM" id="SignalP"/>
    </source>
</evidence>
<feature type="signal peptide" evidence="2">
    <location>
        <begin position="1"/>
        <end position="20"/>
    </location>
</feature>
<dbReference type="Proteomes" id="UP000628448">
    <property type="component" value="Unassembled WGS sequence"/>
</dbReference>
<keyword evidence="4" id="KW-1185">Reference proteome</keyword>
<reference evidence="3" key="1">
    <citation type="submission" date="2020-11" db="EMBL/GenBank/DDBJ databases">
        <title>Bacterial whole genome sequence for Panacibacter sp. DH6.</title>
        <authorList>
            <person name="Le V."/>
            <person name="Ko S."/>
            <person name="Ahn C.-Y."/>
            <person name="Oh H.-M."/>
        </authorList>
    </citation>
    <scope>NUCLEOTIDE SEQUENCE</scope>
    <source>
        <strain evidence="3">DH6</strain>
    </source>
</reference>
<evidence type="ECO:0000313" key="3">
    <source>
        <dbReference type="EMBL" id="MBG9376986.1"/>
    </source>
</evidence>
<feature type="compositionally biased region" description="Basic residues" evidence="1">
    <location>
        <begin position="386"/>
        <end position="396"/>
    </location>
</feature>
<dbReference type="SUPFAM" id="SSF56935">
    <property type="entry name" value="Porins"/>
    <property type="match status" value="1"/>
</dbReference>
<comment type="caution">
    <text evidence="3">The sequence shown here is derived from an EMBL/GenBank/DDBJ whole genome shotgun (WGS) entry which is preliminary data.</text>
</comment>
<feature type="region of interest" description="Disordered" evidence="1">
    <location>
        <begin position="368"/>
        <end position="396"/>
    </location>
</feature>
<dbReference type="RefSeq" id="WP_196991090.1">
    <property type="nucleotide sequence ID" value="NZ_JADWYR010000002.1"/>
</dbReference>
<dbReference type="Gene3D" id="2.40.160.60">
    <property type="entry name" value="Outer membrane protein transport protein (OMPP1/FadL/TodX)"/>
    <property type="match status" value="1"/>
</dbReference>
<feature type="chain" id="PRO_5037418269" evidence="2">
    <location>
        <begin position="21"/>
        <end position="396"/>
    </location>
</feature>
<dbReference type="NCBIfam" id="NF033709">
    <property type="entry name" value="PorV_fam"/>
    <property type="match status" value="1"/>
</dbReference>
<sequence length="396" mass="44024">MCLKKNLLIVMLFAVAGASAQFRKYSNEFLNIGAGARGLGMGGAQVASTEDGSAGYWNPAGLVYVYEHPAISFMHADYFAGIGKYDYLNGAFPLNDKYKTLGISLLRFGVDDIPNTLYLVEPDGSINYNNIQSFSSADYAFIVSYSHLFKDDENTGVQMSWGANTKIIYRKVGSFANAWGFGFDAGFMYKTPKWRIGIAARDVTSTFNAWSFSFNEREKEILYLTNNDIPVRSTELTSPTLVLGYAYNFRLAEKLHLLAEANFNMTFDGKRNTVLSADPVSIDPKFGLEANISDVFFLRGGISNFQQALADGDTLNQKKVWIFQPSIGAGFKLGNVTIDYAFSNLANQGNPLYSHIFSLRLDLLPKKSGPKEKKDDGVPALQRPQKEKKQKFYYPG</sequence>
<organism evidence="3 4">
    <name type="scientific">Panacibacter microcysteis</name>
    <dbReference type="NCBI Taxonomy" id="2793269"/>
    <lineage>
        <taxon>Bacteria</taxon>
        <taxon>Pseudomonadati</taxon>
        <taxon>Bacteroidota</taxon>
        <taxon>Chitinophagia</taxon>
        <taxon>Chitinophagales</taxon>
        <taxon>Chitinophagaceae</taxon>
        <taxon>Panacibacter</taxon>
    </lineage>
</organism>